<protein>
    <submittedName>
        <fullName evidence="1">RBBP9/YdeN family alpha/beta hydrolase</fullName>
    </submittedName>
</protein>
<sequence>MANSENPTVLIVPGLRDHVAEHWQTLLAERLSKVHTVPPLEVDRLSCAARVEALQCALDAIDGPVILVAHSAGVMMVAHWAQRYSRPIVGALLAAPADVESPFPEGYPGTAVLEENGWLPIPRRPLPFPSIVAASSNDPLGDFERVAQMARDWGSVLVNEGQVGHLNPASGYGEWPRAMELITQLAE</sequence>
<dbReference type="GO" id="GO:0016787">
    <property type="term" value="F:hydrolase activity"/>
    <property type="evidence" value="ECO:0007669"/>
    <property type="project" value="UniProtKB-KW"/>
</dbReference>
<gene>
    <name evidence="1" type="ORF">ACFQBM_08915</name>
</gene>
<dbReference type="Proteomes" id="UP001596425">
    <property type="component" value="Unassembled WGS sequence"/>
</dbReference>
<keyword evidence="2" id="KW-1185">Reference proteome</keyword>
<accession>A0ABW1YPV7</accession>
<dbReference type="Gene3D" id="3.40.50.1820">
    <property type="entry name" value="alpha/beta hydrolase"/>
    <property type="match status" value="1"/>
</dbReference>
<dbReference type="Pfam" id="PF06821">
    <property type="entry name" value="Ser_hydrolase"/>
    <property type="match status" value="1"/>
</dbReference>
<reference evidence="2" key="1">
    <citation type="journal article" date="2019" name="Int. J. Syst. Evol. Microbiol.">
        <title>The Global Catalogue of Microorganisms (GCM) 10K type strain sequencing project: providing services to taxonomists for standard genome sequencing and annotation.</title>
        <authorList>
            <consortium name="The Broad Institute Genomics Platform"/>
            <consortium name="The Broad Institute Genome Sequencing Center for Infectious Disease"/>
            <person name="Wu L."/>
            <person name="Ma J."/>
        </authorList>
    </citation>
    <scope>NUCLEOTIDE SEQUENCE [LARGE SCALE GENOMIC DNA]</scope>
    <source>
        <strain evidence="2">CGMCC 1.13718</strain>
    </source>
</reference>
<dbReference type="EMBL" id="JBHSVR010000001">
    <property type="protein sequence ID" value="MFC6633399.1"/>
    <property type="molecule type" value="Genomic_DNA"/>
</dbReference>
<proteinExistence type="predicted"/>
<organism evidence="1 2">
    <name type="scientific">Microbulbifer taiwanensis</name>
    <dbReference type="NCBI Taxonomy" id="986746"/>
    <lineage>
        <taxon>Bacteria</taxon>
        <taxon>Pseudomonadati</taxon>
        <taxon>Pseudomonadota</taxon>
        <taxon>Gammaproteobacteria</taxon>
        <taxon>Cellvibrionales</taxon>
        <taxon>Microbulbiferaceae</taxon>
        <taxon>Microbulbifer</taxon>
    </lineage>
</organism>
<name>A0ABW1YPV7_9GAMM</name>
<keyword evidence="1" id="KW-0378">Hydrolase</keyword>
<dbReference type="RefSeq" id="WP_193189124.1">
    <property type="nucleotide sequence ID" value="NZ_JACZFR010000001.1"/>
</dbReference>
<evidence type="ECO:0000313" key="2">
    <source>
        <dbReference type="Proteomes" id="UP001596425"/>
    </source>
</evidence>
<comment type="caution">
    <text evidence="1">The sequence shown here is derived from an EMBL/GenBank/DDBJ whole genome shotgun (WGS) entry which is preliminary data.</text>
</comment>
<dbReference type="InterPro" id="IPR029058">
    <property type="entry name" value="AB_hydrolase_fold"/>
</dbReference>
<evidence type="ECO:0000313" key="1">
    <source>
        <dbReference type="EMBL" id="MFC6633399.1"/>
    </source>
</evidence>
<dbReference type="InterPro" id="IPR010662">
    <property type="entry name" value="RBBP9/YdeN"/>
</dbReference>
<dbReference type="SUPFAM" id="SSF53474">
    <property type="entry name" value="alpha/beta-Hydrolases"/>
    <property type="match status" value="1"/>
</dbReference>